<dbReference type="EMBL" id="KK914513">
    <property type="protein sequence ID" value="KDP34689.1"/>
    <property type="molecule type" value="Genomic_DNA"/>
</dbReference>
<feature type="compositionally biased region" description="Basic and acidic residues" evidence="1">
    <location>
        <begin position="90"/>
        <end position="117"/>
    </location>
</feature>
<dbReference type="AlphaFoldDB" id="A0A067KSA5"/>
<name>A0A067KSA5_JATCU</name>
<protein>
    <submittedName>
        <fullName evidence="2">Uncharacterized protein</fullName>
    </submittedName>
</protein>
<feature type="region of interest" description="Disordered" evidence="1">
    <location>
        <begin position="1"/>
        <end position="35"/>
    </location>
</feature>
<proteinExistence type="predicted"/>
<evidence type="ECO:0000313" key="3">
    <source>
        <dbReference type="Proteomes" id="UP000027138"/>
    </source>
</evidence>
<feature type="region of interest" description="Disordered" evidence="1">
    <location>
        <begin position="62"/>
        <end position="117"/>
    </location>
</feature>
<accession>A0A067KSA5</accession>
<gene>
    <name evidence="2" type="ORF">JCGZ_10894</name>
</gene>
<reference evidence="2 3" key="1">
    <citation type="journal article" date="2014" name="PLoS ONE">
        <title>Global Analysis of Gene Expression Profiles in Physic Nut (Jatropha curcas L.) Seedlings Exposed to Salt Stress.</title>
        <authorList>
            <person name="Zhang L."/>
            <person name="Zhang C."/>
            <person name="Wu P."/>
            <person name="Chen Y."/>
            <person name="Li M."/>
            <person name="Jiang H."/>
            <person name="Wu G."/>
        </authorList>
    </citation>
    <scope>NUCLEOTIDE SEQUENCE [LARGE SCALE GENOMIC DNA]</scope>
    <source>
        <strain evidence="3">cv. GZQX0401</strain>
        <tissue evidence="2">Young leaves</tissue>
    </source>
</reference>
<evidence type="ECO:0000313" key="2">
    <source>
        <dbReference type="EMBL" id="KDP34689.1"/>
    </source>
</evidence>
<keyword evidence="3" id="KW-1185">Reference proteome</keyword>
<evidence type="ECO:0000256" key="1">
    <source>
        <dbReference type="SAM" id="MobiDB-lite"/>
    </source>
</evidence>
<feature type="compositionally biased region" description="Low complexity" evidence="1">
    <location>
        <begin position="75"/>
        <end position="85"/>
    </location>
</feature>
<organism evidence="2 3">
    <name type="scientific">Jatropha curcas</name>
    <name type="common">Barbados nut</name>
    <dbReference type="NCBI Taxonomy" id="180498"/>
    <lineage>
        <taxon>Eukaryota</taxon>
        <taxon>Viridiplantae</taxon>
        <taxon>Streptophyta</taxon>
        <taxon>Embryophyta</taxon>
        <taxon>Tracheophyta</taxon>
        <taxon>Spermatophyta</taxon>
        <taxon>Magnoliopsida</taxon>
        <taxon>eudicotyledons</taxon>
        <taxon>Gunneridae</taxon>
        <taxon>Pentapetalae</taxon>
        <taxon>rosids</taxon>
        <taxon>fabids</taxon>
        <taxon>Malpighiales</taxon>
        <taxon>Euphorbiaceae</taxon>
        <taxon>Crotonoideae</taxon>
        <taxon>Jatropheae</taxon>
        <taxon>Jatropha</taxon>
    </lineage>
</organism>
<dbReference type="Proteomes" id="UP000027138">
    <property type="component" value="Unassembled WGS sequence"/>
</dbReference>
<sequence>MLSLGTSSADRRTATVTAACVGRDQPSNQPEWARQEPSAATIVAVDQKRKLQVACVTALAGVGSQEETRPEQRRAAAGIARTGGASVSLPRRDRSRLPAVFTRDENREKRKEELVTR</sequence>